<sequence length="142" mass="15536">DGVTEAKIEKFGDACLKCLDAAKKNYEHLSKKYESDDSSGEGEKEEIPAASCAEPSDNWLQDSFQDDDIFADLADDEELMTQARAAPPEPISPTDGPPMKKSKNGSILVEGRQSSPVSSQSSEDLVKRNELKKKAIAKKFKL</sequence>
<feature type="compositionally biased region" description="Acidic residues" evidence="1">
    <location>
        <begin position="64"/>
        <end position="79"/>
    </location>
</feature>
<dbReference type="AlphaFoldDB" id="A0A6H5H5B3"/>
<feature type="compositionally biased region" description="Low complexity" evidence="1">
    <location>
        <begin position="113"/>
        <end position="122"/>
    </location>
</feature>
<evidence type="ECO:0000256" key="1">
    <source>
        <dbReference type="SAM" id="MobiDB-lite"/>
    </source>
</evidence>
<gene>
    <name evidence="2" type="ORF">NTEN_LOCUS15702</name>
</gene>
<accession>A0A6H5H5B3</accession>
<evidence type="ECO:0000313" key="3">
    <source>
        <dbReference type="Proteomes" id="UP000479000"/>
    </source>
</evidence>
<protein>
    <submittedName>
        <fullName evidence="2">Uncharacterized protein</fullName>
    </submittedName>
</protein>
<feature type="non-terminal residue" evidence="2">
    <location>
        <position position="1"/>
    </location>
</feature>
<keyword evidence="3" id="KW-1185">Reference proteome</keyword>
<feature type="region of interest" description="Disordered" evidence="1">
    <location>
        <begin position="30"/>
        <end position="128"/>
    </location>
</feature>
<feature type="compositionally biased region" description="Basic and acidic residues" evidence="1">
    <location>
        <begin position="30"/>
        <end position="47"/>
    </location>
</feature>
<organism evidence="2 3">
    <name type="scientific">Nesidiocoris tenuis</name>
    <dbReference type="NCBI Taxonomy" id="355587"/>
    <lineage>
        <taxon>Eukaryota</taxon>
        <taxon>Metazoa</taxon>
        <taxon>Ecdysozoa</taxon>
        <taxon>Arthropoda</taxon>
        <taxon>Hexapoda</taxon>
        <taxon>Insecta</taxon>
        <taxon>Pterygota</taxon>
        <taxon>Neoptera</taxon>
        <taxon>Paraneoptera</taxon>
        <taxon>Hemiptera</taxon>
        <taxon>Heteroptera</taxon>
        <taxon>Panheteroptera</taxon>
        <taxon>Cimicomorpha</taxon>
        <taxon>Miridae</taxon>
        <taxon>Dicyphina</taxon>
        <taxon>Nesidiocoris</taxon>
    </lineage>
</organism>
<name>A0A6H5H5B3_9HEMI</name>
<dbReference type="EMBL" id="CADCXU010023092">
    <property type="protein sequence ID" value="CAB0010676.1"/>
    <property type="molecule type" value="Genomic_DNA"/>
</dbReference>
<evidence type="ECO:0000313" key="2">
    <source>
        <dbReference type="EMBL" id="CAB0010676.1"/>
    </source>
</evidence>
<proteinExistence type="predicted"/>
<reference evidence="2 3" key="1">
    <citation type="submission" date="2020-02" db="EMBL/GenBank/DDBJ databases">
        <authorList>
            <person name="Ferguson B K."/>
        </authorList>
    </citation>
    <scope>NUCLEOTIDE SEQUENCE [LARGE SCALE GENOMIC DNA]</scope>
</reference>
<dbReference type="Proteomes" id="UP000479000">
    <property type="component" value="Unassembled WGS sequence"/>
</dbReference>